<keyword evidence="9" id="KW-1185">Reference proteome</keyword>
<feature type="transmembrane region" description="Helical" evidence="7">
    <location>
        <begin position="158"/>
        <end position="177"/>
    </location>
</feature>
<keyword evidence="5 7" id="KW-0472">Membrane</keyword>
<feature type="compositionally biased region" description="Polar residues" evidence="6">
    <location>
        <begin position="1"/>
        <end position="26"/>
    </location>
</feature>
<accession>A0A5J9TD44</accession>
<feature type="transmembrane region" description="Helical" evidence="7">
    <location>
        <begin position="344"/>
        <end position="363"/>
    </location>
</feature>
<dbReference type="HAMAP" id="MF_00221">
    <property type="entry name" value="NRAMP"/>
    <property type="match status" value="1"/>
</dbReference>
<dbReference type="NCBIfam" id="TIGR01197">
    <property type="entry name" value="nramp"/>
    <property type="match status" value="1"/>
</dbReference>
<gene>
    <name evidence="8" type="ORF">EJB05_41949</name>
</gene>
<evidence type="ECO:0000256" key="3">
    <source>
        <dbReference type="ARBA" id="ARBA00022692"/>
    </source>
</evidence>
<evidence type="ECO:0000313" key="9">
    <source>
        <dbReference type="Proteomes" id="UP000324897"/>
    </source>
</evidence>
<evidence type="ECO:0008006" key="10">
    <source>
        <dbReference type="Google" id="ProtNLM"/>
    </source>
</evidence>
<feature type="transmembrane region" description="Helical" evidence="7">
    <location>
        <begin position="50"/>
        <end position="65"/>
    </location>
</feature>
<feature type="transmembrane region" description="Helical" evidence="7">
    <location>
        <begin position="383"/>
        <end position="402"/>
    </location>
</feature>
<dbReference type="GO" id="GO:0015086">
    <property type="term" value="F:cadmium ion transmembrane transporter activity"/>
    <property type="evidence" value="ECO:0007669"/>
    <property type="project" value="TreeGrafter"/>
</dbReference>
<dbReference type="NCBIfam" id="NF001923">
    <property type="entry name" value="PRK00701.1"/>
    <property type="match status" value="1"/>
</dbReference>
<evidence type="ECO:0000256" key="2">
    <source>
        <dbReference type="ARBA" id="ARBA00009965"/>
    </source>
</evidence>
<dbReference type="InterPro" id="IPR001046">
    <property type="entry name" value="NRAMP_fam"/>
</dbReference>
<feature type="transmembrane region" description="Helical" evidence="7">
    <location>
        <begin position="227"/>
        <end position="247"/>
    </location>
</feature>
<dbReference type="GO" id="GO:0005886">
    <property type="term" value="C:plasma membrane"/>
    <property type="evidence" value="ECO:0007669"/>
    <property type="project" value="TreeGrafter"/>
</dbReference>
<comment type="subcellular location">
    <subcellularLocation>
        <location evidence="1">Membrane</location>
        <topology evidence="1">Multi-pass membrane protein</topology>
    </subcellularLocation>
</comment>
<reference evidence="8 9" key="1">
    <citation type="journal article" date="2019" name="Sci. Rep.">
        <title>A high-quality genome of Eragrostis curvula grass provides insights into Poaceae evolution and supports new strategies to enhance forage quality.</title>
        <authorList>
            <person name="Carballo J."/>
            <person name="Santos B.A.C.M."/>
            <person name="Zappacosta D."/>
            <person name="Garbus I."/>
            <person name="Selva J.P."/>
            <person name="Gallo C.A."/>
            <person name="Diaz A."/>
            <person name="Albertini E."/>
            <person name="Caccamo M."/>
            <person name="Echenique V."/>
        </authorList>
    </citation>
    <scope>NUCLEOTIDE SEQUENCE [LARGE SCALE GENOMIC DNA]</scope>
    <source>
        <strain evidence="9">cv. Victoria</strain>
        <tissue evidence="8">Leaf</tissue>
    </source>
</reference>
<evidence type="ECO:0000256" key="7">
    <source>
        <dbReference type="SAM" id="Phobius"/>
    </source>
</evidence>
<name>A0A5J9TD44_9POAL</name>
<dbReference type="NCBIfam" id="NF037982">
    <property type="entry name" value="Nramp_1"/>
    <property type="match status" value="1"/>
</dbReference>
<keyword evidence="4 7" id="KW-1133">Transmembrane helix</keyword>
<dbReference type="Gramene" id="TVU08541">
    <property type="protein sequence ID" value="TVU08541"/>
    <property type="gene ID" value="EJB05_41949"/>
</dbReference>
<dbReference type="PRINTS" id="PR00447">
    <property type="entry name" value="NATRESASSCMP"/>
</dbReference>
<dbReference type="AlphaFoldDB" id="A0A5J9TD44"/>
<sequence length="561" mass="60765">MSGTMQGSSQPQFMTSVGRNNRSNGPGTPLIESIDVDQIVIPEKNSWKNLFSYIGPGFLVSIAYIDPGNFETDLQAGAQYKYELLWIILIASCAALVIQSLAARLGVVTGKHLAEHCRAEYPKVTNFILWILAELAVVACDIPEVIGTAFALNMLFRIPLWCGVLITGLSTLMLLLLQQYGVRKLEFLIAFLVFLIATCFLVELGYSKPNSSEVVRGLFVPELKGNGATGLAISLLGAMVMPHNLFLHSALVLSRKVPRSVHGIKVISDSPYIDLVEACRFYMIESAFALTVAFLINISIISVSGAVCGSGNLNPEDQANCSDLDLNKASFLLKNVLGNWSSKLFAVALLASGQSSTITGTYAGQYVMQGFLDLRMTPWIRNLLTRSLAIVPSLIVSLIGGSSAAGELIIIASMILSFELPFALIPLLKFTSSKTKMGQHTNSIFTSVLTWLIGSFIVVINTYFLITSFVKLLHHSGMSTVSQVFSGIFGFLGMLIYIAAILYLVFRKNRKSTMPLLESDPEVSVAGHGTGSGTEGSLGHLPREDISSMQLPQQRAASDLD</sequence>
<protein>
    <recommendedName>
        <fullName evidence="10">Metal transporter</fullName>
    </recommendedName>
</protein>
<evidence type="ECO:0000313" key="8">
    <source>
        <dbReference type="EMBL" id="TVU08541.1"/>
    </source>
</evidence>
<feature type="transmembrane region" description="Helical" evidence="7">
    <location>
        <begin position="85"/>
        <end position="107"/>
    </location>
</feature>
<feature type="transmembrane region" description="Helical" evidence="7">
    <location>
        <begin position="127"/>
        <end position="152"/>
    </location>
</feature>
<evidence type="ECO:0000256" key="1">
    <source>
        <dbReference type="ARBA" id="ARBA00004141"/>
    </source>
</evidence>
<feature type="region of interest" description="Disordered" evidence="6">
    <location>
        <begin position="1"/>
        <end position="29"/>
    </location>
</feature>
<dbReference type="GO" id="GO:0005384">
    <property type="term" value="F:manganese ion transmembrane transporter activity"/>
    <property type="evidence" value="ECO:0007669"/>
    <property type="project" value="TreeGrafter"/>
</dbReference>
<dbReference type="EMBL" id="RWGY01000039">
    <property type="protein sequence ID" value="TVU08541.1"/>
    <property type="molecule type" value="Genomic_DNA"/>
</dbReference>
<evidence type="ECO:0000256" key="4">
    <source>
        <dbReference type="ARBA" id="ARBA00022989"/>
    </source>
</evidence>
<dbReference type="PANTHER" id="PTHR11706:SF54">
    <property type="entry name" value="METAL TRANSPORTER NRAMP1"/>
    <property type="match status" value="1"/>
</dbReference>
<feature type="region of interest" description="Disordered" evidence="6">
    <location>
        <begin position="521"/>
        <end position="561"/>
    </location>
</feature>
<feature type="transmembrane region" description="Helical" evidence="7">
    <location>
        <begin position="408"/>
        <end position="428"/>
    </location>
</feature>
<evidence type="ECO:0000256" key="5">
    <source>
        <dbReference type="ARBA" id="ARBA00023136"/>
    </source>
</evidence>
<keyword evidence="3 7" id="KW-0812">Transmembrane</keyword>
<feature type="transmembrane region" description="Helical" evidence="7">
    <location>
        <begin position="484"/>
        <end position="506"/>
    </location>
</feature>
<dbReference type="GO" id="GO:0034755">
    <property type="term" value="P:iron ion transmembrane transport"/>
    <property type="evidence" value="ECO:0007669"/>
    <property type="project" value="TreeGrafter"/>
</dbReference>
<feature type="transmembrane region" description="Helical" evidence="7">
    <location>
        <begin position="287"/>
        <end position="307"/>
    </location>
</feature>
<feature type="transmembrane region" description="Helical" evidence="7">
    <location>
        <begin position="448"/>
        <end position="472"/>
    </location>
</feature>
<feature type="compositionally biased region" description="Polar residues" evidence="6">
    <location>
        <begin position="547"/>
        <end position="561"/>
    </location>
</feature>
<dbReference type="OrthoDB" id="409173at2759"/>
<evidence type="ECO:0000256" key="6">
    <source>
        <dbReference type="SAM" id="MobiDB-lite"/>
    </source>
</evidence>
<comment type="caution">
    <text evidence="8">The sequence shown here is derived from an EMBL/GenBank/DDBJ whole genome shotgun (WGS) entry which is preliminary data.</text>
</comment>
<proteinExistence type="inferred from homology"/>
<feature type="transmembrane region" description="Helical" evidence="7">
    <location>
        <begin position="189"/>
        <end position="207"/>
    </location>
</feature>
<organism evidence="8 9">
    <name type="scientific">Eragrostis curvula</name>
    <name type="common">weeping love grass</name>
    <dbReference type="NCBI Taxonomy" id="38414"/>
    <lineage>
        <taxon>Eukaryota</taxon>
        <taxon>Viridiplantae</taxon>
        <taxon>Streptophyta</taxon>
        <taxon>Embryophyta</taxon>
        <taxon>Tracheophyta</taxon>
        <taxon>Spermatophyta</taxon>
        <taxon>Magnoliopsida</taxon>
        <taxon>Liliopsida</taxon>
        <taxon>Poales</taxon>
        <taxon>Poaceae</taxon>
        <taxon>PACMAD clade</taxon>
        <taxon>Chloridoideae</taxon>
        <taxon>Eragrostideae</taxon>
        <taxon>Eragrostidinae</taxon>
        <taxon>Eragrostis</taxon>
    </lineage>
</organism>
<dbReference type="PANTHER" id="PTHR11706">
    <property type="entry name" value="SOLUTE CARRIER PROTEIN FAMILY 11 MEMBER"/>
    <property type="match status" value="1"/>
</dbReference>
<comment type="similarity">
    <text evidence="2">Belongs to the NRAMP (TC 2.A.55) family.</text>
</comment>
<dbReference type="Proteomes" id="UP000324897">
    <property type="component" value="Chromosome 3"/>
</dbReference>
<dbReference type="Pfam" id="PF01566">
    <property type="entry name" value="Nramp"/>
    <property type="match status" value="1"/>
</dbReference>